<feature type="transmembrane region" description="Helical" evidence="7">
    <location>
        <begin position="757"/>
        <end position="789"/>
    </location>
</feature>
<dbReference type="Pfam" id="PF12704">
    <property type="entry name" value="MacB_PCD"/>
    <property type="match status" value="2"/>
</dbReference>
<dbReference type="EMBL" id="JACSPM010000004">
    <property type="protein sequence ID" value="MBD8024596.1"/>
    <property type="molecule type" value="Genomic_DNA"/>
</dbReference>
<feature type="domain" description="MacB-like periplasmic core" evidence="9">
    <location>
        <begin position="480"/>
        <end position="681"/>
    </location>
</feature>
<protein>
    <submittedName>
        <fullName evidence="10">ABC transporter permease</fullName>
    </submittedName>
</protein>
<feature type="transmembrane region" description="Helical" evidence="7">
    <location>
        <begin position="708"/>
        <end position="736"/>
    </location>
</feature>
<evidence type="ECO:0000259" key="8">
    <source>
        <dbReference type="Pfam" id="PF02687"/>
    </source>
</evidence>
<dbReference type="InterPro" id="IPR003838">
    <property type="entry name" value="ABC3_permease_C"/>
</dbReference>
<evidence type="ECO:0000256" key="4">
    <source>
        <dbReference type="ARBA" id="ARBA00022989"/>
    </source>
</evidence>
<proteinExistence type="inferred from homology"/>
<gene>
    <name evidence="10" type="ORF">H9622_13495</name>
</gene>
<comment type="subcellular location">
    <subcellularLocation>
        <location evidence="1">Cell membrane</location>
        <topology evidence="1">Multi-pass membrane protein</topology>
    </subcellularLocation>
</comment>
<dbReference type="Proteomes" id="UP000602532">
    <property type="component" value="Unassembled WGS sequence"/>
</dbReference>
<comment type="similarity">
    <text evidence="6">Belongs to the ABC-4 integral membrane protein family.</text>
</comment>
<comment type="caution">
    <text evidence="10">The sequence shown here is derived from an EMBL/GenBank/DDBJ whole genome shotgun (WGS) entry which is preliminary data.</text>
</comment>
<accession>A0ABR8X6S8</accession>
<reference evidence="10 11" key="1">
    <citation type="submission" date="2020-08" db="EMBL/GenBank/DDBJ databases">
        <title>A Genomic Blueprint of the Chicken Gut Microbiome.</title>
        <authorList>
            <person name="Gilroy R."/>
            <person name="Ravi A."/>
            <person name="Getino M."/>
            <person name="Pursley I."/>
            <person name="Horton D.L."/>
            <person name="Alikhan N.-F."/>
            <person name="Baker D."/>
            <person name="Gharbi K."/>
            <person name="Hall N."/>
            <person name="Watson M."/>
            <person name="Adriaenssens E.M."/>
            <person name="Foster-Nyarko E."/>
            <person name="Jarju S."/>
            <person name="Secka A."/>
            <person name="Antonio M."/>
            <person name="Oren A."/>
            <person name="Chaudhuri R."/>
            <person name="La Ragione R.M."/>
            <person name="Hildebrand F."/>
            <person name="Pallen M.J."/>
        </authorList>
    </citation>
    <scope>NUCLEOTIDE SEQUENCE [LARGE SCALE GENOMIC DNA]</scope>
    <source>
        <strain evidence="10 11">Sa1CUA4</strain>
    </source>
</reference>
<feature type="transmembrane region" description="Helical" evidence="7">
    <location>
        <begin position="16"/>
        <end position="36"/>
    </location>
</feature>
<dbReference type="PANTHER" id="PTHR30572:SF4">
    <property type="entry name" value="ABC TRANSPORTER PERMEASE YTRF"/>
    <property type="match status" value="1"/>
</dbReference>
<feature type="transmembrane region" description="Helical" evidence="7">
    <location>
        <begin position="426"/>
        <end position="444"/>
    </location>
</feature>
<feature type="domain" description="MacB-like periplasmic core" evidence="9">
    <location>
        <begin position="17"/>
        <end position="213"/>
    </location>
</feature>
<evidence type="ECO:0000256" key="3">
    <source>
        <dbReference type="ARBA" id="ARBA00022692"/>
    </source>
</evidence>
<evidence type="ECO:0000256" key="2">
    <source>
        <dbReference type="ARBA" id="ARBA00022475"/>
    </source>
</evidence>
<evidence type="ECO:0000259" key="9">
    <source>
        <dbReference type="Pfam" id="PF12704"/>
    </source>
</evidence>
<keyword evidence="3 7" id="KW-0812">Transmembrane</keyword>
<keyword evidence="11" id="KW-1185">Reference proteome</keyword>
<evidence type="ECO:0000256" key="7">
    <source>
        <dbReference type="SAM" id="Phobius"/>
    </source>
</evidence>
<keyword evidence="4 7" id="KW-1133">Transmembrane helix</keyword>
<evidence type="ECO:0000256" key="1">
    <source>
        <dbReference type="ARBA" id="ARBA00004651"/>
    </source>
</evidence>
<feature type="transmembrane region" description="Helical" evidence="7">
    <location>
        <begin position="258"/>
        <end position="283"/>
    </location>
</feature>
<evidence type="ECO:0000313" key="11">
    <source>
        <dbReference type="Proteomes" id="UP000602532"/>
    </source>
</evidence>
<feature type="transmembrane region" description="Helical" evidence="7">
    <location>
        <begin position="483"/>
        <end position="503"/>
    </location>
</feature>
<keyword evidence="2" id="KW-1003">Cell membrane</keyword>
<keyword evidence="5 7" id="KW-0472">Membrane</keyword>
<evidence type="ECO:0000256" key="5">
    <source>
        <dbReference type="ARBA" id="ARBA00023136"/>
    </source>
</evidence>
<evidence type="ECO:0000256" key="6">
    <source>
        <dbReference type="ARBA" id="ARBA00038076"/>
    </source>
</evidence>
<feature type="transmembrane region" description="Helical" evidence="7">
    <location>
        <begin position="303"/>
        <end position="328"/>
    </location>
</feature>
<feature type="transmembrane region" description="Helical" evidence="7">
    <location>
        <begin position="801"/>
        <end position="821"/>
    </location>
</feature>
<evidence type="ECO:0000313" key="10">
    <source>
        <dbReference type="EMBL" id="MBD8024596.1"/>
    </source>
</evidence>
<dbReference type="InterPro" id="IPR050250">
    <property type="entry name" value="Macrolide_Exporter_MacB"/>
</dbReference>
<sequence>MIRFAFAQVLAHRLRLALTVVAVMLGVAFVTGSLVLNDTAQKLFDDQFATASAGADVTVRTATAFDSGMGVEVERDPLPTGTLDTVRDVDAVADAVPVAKGAARLEQGTTDLGSVQLSTWVEEPVGAYPLRGGAAPTSDGEIVIDQNTADALGVRIGDAVTVVGDTRVEARVVGLVGFGDGDGPPVGAVALSTLTTAQSVLGLGDGLSEILVTSELTAGELQPLLTDVLADDVQVATAQDLAAAGAEQAAANLEMLQVVLIAMSVAALIIGAFLIANTFAIVISQRTRELAVIRATGATGKQVLASVLVEALLVGALASTVGVLLGIVSTYGLRALAGVFGVSIPSGELVIETRTVIIALTVGVLVTLVSAVGPARRAAAVSPLAAMRSSAAETRGLGRGRLVSGTVLLVAGSAVAALPGLAAGPILLLGVGLVLALVGVVLIAPSALRPLVSFVGAASARTVPGQLAREAALRAPRRTSATVMALAFGLALMSFVSIVGGSVKAATGEQYREVIAADVVIESAGQEMLGGVHAAVYDEVREVPVVGVATRLKYGHWKDGKTTSALTGLDPELITEVAQIRMVDGDIAALSTGGVVIAERVATEGELAVGDELPMTFARLGETALPIVGIIADGPAQALQTDFFVSLDTYGVLFTEDMDASIFVLAAAGTSPAELTTALETALEDHPTVQVRDQAAVIAGRTQTVDQIFGLVTVLLAFAMVIAVLGIANTLALSIVERTREIGVLRSVGMSRRSVALMVQAEAVIVSVVAVATGLLLGVAASVAAIGALSTIAPLGMEVPVAQLGVLAAVVAIAGLLAGVAPAARAAKLPVLEAIAHA</sequence>
<organism evidence="10 11">
    <name type="scientific">Microbacterium gallinarum</name>
    <dbReference type="NCBI Taxonomy" id="2762209"/>
    <lineage>
        <taxon>Bacteria</taxon>
        <taxon>Bacillati</taxon>
        <taxon>Actinomycetota</taxon>
        <taxon>Actinomycetes</taxon>
        <taxon>Micrococcales</taxon>
        <taxon>Microbacteriaceae</taxon>
        <taxon>Microbacterium</taxon>
    </lineage>
</organism>
<dbReference type="Pfam" id="PF02687">
    <property type="entry name" value="FtsX"/>
    <property type="match status" value="2"/>
</dbReference>
<dbReference type="PANTHER" id="PTHR30572">
    <property type="entry name" value="MEMBRANE COMPONENT OF TRANSPORTER-RELATED"/>
    <property type="match status" value="1"/>
</dbReference>
<feature type="domain" description="ABC3 transporter permease C-terminal" evidence="8">
    <location>
        <begin position="262"/>
        <end position="383"/>
    </location>
</feature>
<feature type="transmembrane region" description="Helical" evidence="7">
    <location>
        <begin position="400"/>
        <end position="420"/>
    </location>
</feature>
<dbReference type="InterPro" id="IPR025857">
    <property type="entry name" value="MacB_PCD"/>
</dbReference>
<feature type="transmembrane region" description="Helical" evidence="7">
    <location>
        <begin position="356"/>
        <end position="379"/>
    </location>
</feature>
<feature type="domain" description="ABC3 transporter permease C-terminal" evidence="8">
    <location>
        <begin position="714"/>
        <end position="830"/>
    </location>
</feature>
<dbReference type="RefSeq" id="WP_191766921.1">
    <property type="nucleotide sequence ID" value="NZ_JACSPM010000004.1"/>
</dbReference>
<name>A0ABR8X6S8_9MICO</name>